<dbReference type="GO" id="GO:0000175">
    <property type="term" value="F:3'-5'-RNA exonuclease activity"/>
    <property type="evidence" value="ECO:0007669"/>
    <property type="project" value="TreeGrafter"/>
</dbReference>
<dbReference type="InterPro" id="IPR005135">
    <property type="entry name" value="Endo/exonuclease/phosphatase"/>
</dbReference>
<dbReference type="Proteomes" id="UP000505355">
    <property type="component" value="Chromosome"/>
</dbReference>
<reference evidence="3 4" key="1">
    <citation type="submission" date="2020-05" db="EMBL/GenBank/DDBJ databases">
        <title>Mucilaginibacter mali sp. nov.</title>
        <authorList>
            <person name="Kim H.S."/>
            <person name="Lee K.C."/>
            <person name="Suh M.K."/>
            <person name="Kim J.-S."/>
            <person name="Han K.-I."/>
            <person name="Eom M.K."/>
            <person name="Shin Y.K."/>
            <person name="Lee J.-S."/>
        </authorList>
    </citation>
    <scope>NUCLEOTIDE SEQUENCE [LARGE SCALE GENOMIC DNA]</scope>
    <source>
        <strain evidence="3 4">G2-14</strain>
    </source>
</reference>
<protein>
    <submittedName>
        <fullName evidence="3">Endonuclease/exonuclease/phosphatase family protein</fullName>
    </submittedName>
</protein>
<dbReference type="KEGG" id="mmab:HQ865_05905"/>
<keyword evidence="4" id="KW-1185">Reference proteome</keyword>
<organism evidence="3 4">
    <name type="scientific">Mucilaginibacter mali</name>
    <dbReference type="NCBI Taxonomy" id="2740462"/>
    <lineage>
        <taxon>Bacteria</taxon>
        <taxon>Pseudomonadati</taxon>
        <taxon>Bacteroidota</taxon>
        <taxon>Sphingobacteriia</taxon>
        <taxon>Sphingobacteriales</taxon>
        <taxon>Sphingobacteriaceae</taxon>
        <taxon>Mucilaginibacter</taxon>
    </lineage>
</organism>
<dbReference type="Pfam" id="PF03372">
    <property type="entry name" value="Exo_endo_phos"/>
    <property type="match status" value="1"/>
</dbReference>
<dbReference type="PANTHER" id="PTHR12121:SF36">
    <property type="entry name" value="ENDONUCLEASE_EXONUCLEASE_PHOSPHATASE DOMAIN-CONTAINING PROTEIN"/>
    <property type="match status" value="1"/>
</dbReference>
<dbReference type="PANTHER" id="PTHR12121">
    <property type="entry name" value="CARBON CATABOLITE REPRESSOR PROTEIN 4"/>
    <property type="match status" value="1"/>
</dbReference>
<evidence type="ECO:0000313" key="4">
    <source>
        <dbReference type="Proteomes" id="UP000505355"/>
    </source>
</evidence>
<dbReference type="CDD" id="cd09083">
    <property type="entry name" value="EEP-1"/>
    <property type="match status" value="1"/>
</dbReference>
<evidence type="ECO:0000256" key="1">
    <source>
        <dbReference type="SAM" id="SignalP"/>
    </source>
</evidence>
<gene>
    <name evidence="3" type="ORF">HQ865_05905</name>
</gene>
<evidence type="ECO:0000313" key="3">
    <source>
        <dbReference type="EMBL" id="QKJ29308.1"/>
    </source>
</evidence>
<keyword evidence="1" id="KW-0732">Signal</keyword>
<sequence>MIKKSLSLILLVSFFVAARAQQYNIGTYNLRYANKADSTAGNGWGDRYPVIANLIKFQDLDIFGTQEGLYPMLKNLNDSLPGYKWIGIGRDGGEKGEHSAIFYKTSKFKILKSGSFWLSPTDTEHPNVGWDAALTRVCTWAQVKDIKTGFVFNFFNVHMDHVGVVARRESAKLIMAKMKQMVGGMPSILTGDFNVDQNSEAYKTINDAGLLTDCYTLSPVKLAGNNTFNGFNINIKNTGARIDHIFITKEFKVNRYAVLTNTFNGHVPSDHYPVVVALSH</sequence>
<feature type="chain" id="PRO_5028974541" evidence="1">
    <location>
        <begin position="21"/>
        <end position="280"/>
    </location>
</feature>
<evidence type="ECO:0000259" key="2">
    <source>
        <dbReference type="Pfam" id="PF03372"/>
    </source>
</evidence>
<dbReference type="InterPro" id="IPR036691">
    <property type="entry name" value="Endo/exonu/phosph_ase_sf"/>
</dbReference>
<proteinExistence type="predicted"/>
<keyword evidence="3" id="KW-0540">Nuclease</keyword>
<feature type="signal peptide" evidence="1">
    <location>
        <begin position="1"/>
        <end position="20"/>
    </location>
</feature>
<keyword evidence="3" id="KW-0255">Endonuclease</keyword>
<keyword evidence="3" id="KW-0378">Hydrolase</keyword>
<dbReference type="SUPFAM" id="SSF56219">
    <property type="entry name" value="DNase I-like"/>
    <property type="match status" value="1"/>
</dbReference>
<dbReference type="RefSeq" id="WP_173414002.1">
    <property type="nucleotide sequence ID" value="NZ_CP054139.1"/>
</dbReference>
<dbReference type="GO" id="GO:0004519">
    <property type="term" value="F:endonuclease activity"/>
    <property type="evidence" value="ECO:0007669"/>
    <property type="project" value="UniProtKB-KW"/>
</dbReference>
<accession>A0A7D4PSS4</accession>
<feature type="domain" description="Endonuclease/exonuclease/phosphatase" evidence="2">
    <location>
        <begin position="27"/>
        <end position="271"/>
    </location>
</feature>
<dbReference type="Gene3D" id="3.60.10.10">
    <property type="entry name" value="Endonuclease/exonuclease/phosphatase"/>
    <property type="match status" value="1"/>
</dbReference>
<name>A0A7D4PSS4_9SPHI</name>
<keyword evidence="3" id="KW-0269">Exonuclease</keyword>
<dbReference type="AlphaFoldDB" id="A0A7D4PSS4"/>
<dbReference type="InterPro" id="IPR050410">
    <property type="entry name" value="CCR4/nocturin_mRNA_transcr"/>
</dbReference>
<dbReference type="EMBL" id="CP054139">
    <property type="protein sequence ID" value="QKJ29308.1"/>
    <property type="molecule type" value="Genomic_DNA"/>
</dbReference>